<dbReference type="InterPro" id="IPR001087">
    <property type="entry name" value="GDSL"/>
</dbReference>
<dbReference type="FunFam" id="3.40.50.1110:FF:000002">
    <property type="entry name" value="isoamyl acetate-hydrolyzing esterase 1 homolog"/>
    <property type="match status" value="1"/>
</dbReference>
<keyword evidence="2" id="KW-0378">Hydrolase</keyword>
<dbReference type="Proteomes" id="UP001055439">
    <property type="component" value="Chromosome 10"/>
</dbReference>
<dbReference type="PANTHER" id="PTHR14209:SF36">
    <property type="entry name" value="GDSL-LIKE LIPASE_ACYLHYDROLASE FAMILY PROTEIN, EXPRESSED"/>
    <property type="match status" value="1"/>
</dbReference>
<protein>
    <submittedName>
        <fullName evidence="3">GDSL-like Lipase/Acylhydrolase</fullName>
    </submittedName>
</protein>
<dbReference type="EMBL" id="CP097503">
    <property type="protein sequence ID" value="URD84919.1"/>
    <property type="molecule type" value="Genomic_DNA"/>
</dbReference>
<gene>
    <name evidence="3" type="ORF">MUK42_02547</name>
</gene>
<dbReference type="OrthoDB" id="671439at2759"/>
<comment type="similarity">
    <text evidence="1">Belongs to the 'GDSL' lipolytic enzyme family.</text>
</comment>
<dbReference type="Pfam" id="PF00657">
    <property type="entry name" value="Lipase_GDSL"/>
    <property type="match status" value="1"/>
</dbReference>
<dbReference type="SUPFAM" id="SSF52266">
    <property type="entry name" value="SGNH hydrolase"/>
    <property type="match status" value="1"/>
</dbReference>
<evidence type="ECO:0000313" key="4">
    <source>
        <dbReference type="Proteomes" id="UP001055439"/>
    </source>
</evidence>
<accession>A0A9E7EVF5</accession>
<evidence type="ECO:0000256" key="1">
    <source>
        <dbReference type="ARBA" id="ARBA00008668"/>
    </source>
</evidence>
<dbReference type="GO" id="GO:0016788">
    <property type="term" value="F:hydrolase activity, acting on ester bonds"/>
    <property type="evidence" value="ECO:0007669"/>
    <property type="project" value="InterPro"/>
</dbReference>
<dbReference type="AlphaFoldDB" id="A0A9E7EVF5"/>
<dbReference type="Gene3D" id="3.40.50.1110">
    <property type="entry name" value="SGNH hydrolase"/>
    <property type="match status" value="1"/>
</dbReference>
<dbReference type="CDD" id="cd01838">
    <property type="entry name" value="Isoamyl_acetate_hydrolase_like"/>
    <property type="match status" value="1"/>
</dbReference>
<keyword evidence="4" id="KW-1185">Reference proteome</keyword>
<sequence length="292" mass="33094">MATFDTINRDLLFDKEGWCDRRETALHPIGHSQRIPLSFVFESGAEEPMEMVRPQFILFGDSITEQSFRPGGWGAALANTYSRKADVIVRGYGGYNTRWALFLLNHLFSPSCTAPPAAVTIFFGANDAALLGRTSERQYVPLEEYKENLRKIVKHLKECSATILVVLITPPPVDEEGRKEYARSVYGEKAMELPERTNDNTGAYARQCVELAKELHIPCIDLWSKMQETAQWQKKFLSDGLHLTEEGNAVVHKEVVRVLTDHHLRAEAMSYDFPHHSKINGDNPEKAFEPKS</sequence>
<proteinExistence type="inferred from homology"/>
<reference evidence="3" key="1">
    <citation type="submission" date="2022-05" db="EMBL/GenBank/DDBJ databases">
        <title>The Musa troglodytarum L. genome provides insights into the mechanism of non-climacteric behaviour and enrichment of carotenoids.</title>
        <authorList>
            <person name="Wang J."/>
        </authorList>
    </citation>
    <scope>NUCLEOTIDE SEQUENCE</scope>
    <source>
        <tissue evidence="3">Leaf</tissue>
    </source>
</reference>
<dbReference type="InterPro" id="IPR045136">
    <property type="entry name" value="Iah1-like"/>
</dbReference>
<dbReference type="PANTHER" id="PTHR14209">
    <property type="entry name" value="ISOAMYL ACETATE-HYDROLYZING ESTERASE 1"/>
    <property type="match status" value="1"/>
</dbReference>
<evidence type="ECO:0000256" key="2">
    <source>
        <dbReference type="ARBA" id="ARBA00022801"/>
    </source>
</evidence>
<organism evidence="3 4">
    <name type="scientific">Musa troglodytarum</name>
    <name type="common">fe'i banana</name>
    <dbReference type="NCBI Taxonomy" id="320322"/>
    <lineage>
        <taxon>Eukaryota</taxon>
        <taxon>Viridiplantae</taxon>
        <taxon>Streptophyta</taxon>
        <taxon>Embryophyta</taxon>
        <taxon>Tracheophyta</taxon>
        <taxon>Spermatophyta</taxon>
        <taxon>Magnoliopsida</taxon>
        <taxon>Liliopsida</taxon>
        <taxon>Zingiberales</taxon>
        <taxon>Musaceae</taxon>
        <taxon>Musa</taxon>
    </lineage>
</organism>
<name>A0A9E7EVF5_9LILI</name>
<evidence type="ECO:0000313" key="3">
    <source>
        <dbReference type="EMBL" id="URD84919.1"/>
    </source>
</evidence>
<dbReference type="InterPro" id="IPR036514">
    <property type="entry name" value="SGNH_hydro_sf"/>
</dbReference>